<feature type="compositionally biased region" description="Basic and acidic residues" evidence="1">
    <location>
        <begin position="100"/>
        <end position="115"/>
    </location>
</feature>
<feature type="compositionally biased region" description="Basic and acidic residues" evidence="1">
    <location>
        <begin position="169"/>
        <end position="188"/>
    </location>
</feature>
<proteinExistence type="predicted"/>
<protein>
    <submittedName>
        <fullName evidence="2">Gelsolin domain-containing protein</fullName>
    </submittedName>
</protein>
<feature type="compositionally biased region" description="Polar residues" evidence="1">
    <location>
        <begin position="63"/>
        <end position="78"/>
    </location>
</feature>
<evidence type="ECO:0000313" key="3">
    <source>
        <dbReference type="Proteomes" id="UP000245207"/>
    </source>
</evidence>
<organism evidence="2 3">
    <name type="scientific">Artemisia annua</name>
    <name type="common">Sweet wormwood</name>
    <dbReference type="NCBI Taxonomy" id="35608"/>
    <lineage>
        <taxon>Eukaryota</taxon>
        <taxon>Viridiplantae</taxon>
        <taxon>Streptophyta</taxon>
        <taxon>Embryophyta</taxon>
        <taxon>Tracheophyta</taxon>
        <taxon>Spermatophyta</taxon>
        <taxon>Magnoliopsida</taxon>
        <taxon>eudicotyledons</taxon>
        <taxon>Gunneridae</taxon>
        <taxon>Pentapetalae</taxon>
        <taxon>asterids</taxon>
        <taxon>campanulids</taxon>
        <taxon>Asterales</taxon>
        <taxon>Asteraceae</taxon>
        <taxon>Asteroideae</taxon>
        <taxon>Anthemideae</taxon>
        <taxon>Artemisiinae</taxon>
        <taxon>Artemisia</taxon>
    </lineage>
</organism>
<dbReference type="Proteomes" id="UP000245207">
    <property type="component" value="Unassembled WGS sequence"/>
</dbReference>
<accession>A0A2U1LE21</accession>
<reference evidence="2 3" key="1">
    <citation type="journal article" date="2018" name="Mol. Plant">
        <title>The genome of Artemisia annua provides insight into the evolution of Asteraceae family and artemisinin biosynthesis.</title>
        <authorList>
            <person name="Shen Q."/>
            <person name="Zhang L."/>
            <person name="Liao Z."/>
            <person name="Wang S."/>
            <person name="Yan T."/>
            <person name="Shi P."/>
            <person name="Liu M."/>
            <person name="Fu X."/>
            <person name="Pan Q."/>
            <person name="Wang Y."/>
            <person name="Lv Z."/>
            <person name="Lu X."/>
            <person name="Zhang F."/>
            <person name="Jiang W."/>
            <person name="Ma Y."/>
            <person name="Chen M."/>
            <person name="Hao X."/>
            <person name="Li L."/>
            <person name="Tang Y."/>
            <person name="Lv G."/>
            <person name="Zhou Y."/>
            <person name="Sun X."/>
            <person name="Brodelius P.E."/>
            <person name="Rose J.K.C."/>
            <person name="Tang K."/>
        </authorList>
    </citation>
    <scope>NUCLEOTIDE SEQUENCE [LARGE SCALE GENOMIC DNA]</scope>
    <source>
        <strain evidence="3">cv. Huhao1</strain>
        <tissue evidence="2">Leaf</tissue>
    </source>
</reference>
<gene>
    <name evidence="2" type="ORF">CTI12_AA501050</name>
</gene>
<evidence type="ECO:0000256" key="1">
    <source>
        <dbReference type="SAM" id="MobiDB-lite"/>
    </source>
</evidence>
<sequence length="197" mass="21802">MYLLYHRWIIFQSISSVTKTPIAPRIFDHGSQRAAAVAALSAVLTAEKKVTSEPGSPRRHSRTNTSSEPVSPVASATSRIFGKSPVKNEEPSDVISESPVKNEEPSDTIDNREVSEVADETSAPNVETNEEDSSTKEADENENSGEEIRSSYTYDQLRAKSDNPSLESISRKERVSKCHRAVEKHNTSDKPWPWAGM</sequence>
<feature type="region of interest" description="Disordered" evidence="1">
    <location>
        <begin position="47"/>
        <end position="197"/>
    </location>
</feature>
<dbReference type="STRING" id="35608.A0A2U1LE21"/>
<evidence type="ECO:0000313" key="2">
    <source>
        <dbReference type="EMBL" id="PWA47247.1"/>
    </source>
</evidence>
<name>A0A2U1LE21_ARTAN</name>
<dbReference type="AlphaFoldDB" id="A0A2U1LE21"/>
<dbReference type="EMBL" id="PKPP01009898">
    <property type="protein sequence ID" value="PWA47247.1"/>
    <property type="molecule type" value="Genomic_DNA"/>
</dbReference>
<comment type="caution">
    <text evidence="2">The sequence shown here is derived from an EMBL/GenBank/DDBJ whole genome shotgun (WGS) entry which is preliminary data.</text>
</comment>
<keyword evidence="3" id="KW-1185">Reference proteome</keyword>